<dbReference type="KEGG" id="tva:4757823"/>
<reference evidence="1" key="1">
    <citation type="submission" date="2006-10" db="EMBL/GenBank/DDBJ databases">
        <authorList>
            <person name="Amadeo P."/>
            <person name="Zhao Q."/>
            <person name="Wortman J."/>
            <person name="Fraser-Liggett C."/>
            <person name="Carlton J."/>
        </authorList>
    </citation>
    <scope>NUCLEOTIDE SEQUENCE</scope>
    <source>
        <strain evidence="1">G3</strain>
    </source>
</reference>
<dbReference type="Proteomes" id="UP000001542">
    <property type="component" value="Unassembled WGS sequence"/>
</dbReference>
<dbReference type="RefSeq" id="XP_001312933.1">
    <property type="nucleotide sequence ID" value="XM_001312932.1"/>
</dbReference>
<name>A2F500_TRIV3</name>
<evidence type="ECO:0000313" key="1">
    <source>
        <dbReference type="EMBL" id="EAY00004.1"/>
    </source>
</evidence>
<dbReference type="InParanoid" id="A2F500"/>
<dbReference type="EMBL" id="DS113617">
    <property type="protein sequence ID" value="EAY00004.1"/>
    <property type="molecule type" value="Genomic_DNA"/>
</dbReference>
<dbReference type="AlphaFoldDB" id="A2F500"/>
<organism evidence="1 2">
    <name type="scientific">Trichomonas vaginalis (strain ATCC PRA-98 / G3)</name>
    <dbReference type="NCBI Taxonomy" id="412133"/>
    <lineage>
        <taxon>Eukaryota</taxon>
        <taxon>Metamonada</taxon>
        <taxon>Parabasalia</taxon>
        <taxon>Trichomonadida</taxon>
        <taxon>Trichomonadidae</taxon>
        <taxon>Trichomonas</taxon>
    </lineage>
</organism>
<protein>
    <submittedName>
        <fullName evidence="1">Uncharacterized protein</fullName>
    </submittedName>
</protein>
<reference evidence="1" key="2">
    <citation type="journal article" date="2007" name="Science">
        <title>Draft genome sequence of the sexually transmitted pathogen Trichomonas vaginalis.</title>
        <authorList>
            <person name="Carlton J.M."/>
            <person name="Hirt R.P."/>
            <person name="Silva J.C."/>
            <person name="Delcher A.L."/>
            <person name="Schatz M."/>
            <person name="Zhao Q."/>
            <person name="Wortman J.R."/>
            <person name="Bidwell S.L."/>
            <person name="Alsmark U.C.M."/>
            <person name="Besteiro S."/>
            <person name="Sicheritz-Ponten T."/>
            <person name="Noel C.J."/>
            <person name="Dacks J.B."/>
            <person name="Foster P.G."/>
            <person name="Simillion C."/>
            <person name="Van de Peer Y."/>
            <person name="Miranda-Saavedra D."/>
            <person name="Barton G.J."/>
            <person name="Westrop G.D."/>
            <person name="Mueller S."/>
            <person name="Dessi D."/>
            <person name="Fiori P.L."/>
            <person name="Ren Q."/>
            <person name="Paulsen I."/>
            <person name="Zhang H."/>
            <person name="Bastida-Corcuera F.D."/>
            <person name="Simoes-Barbosa A."/>
            <person name="Brown M.T."/>
            <person name="Hayes R.D."/>
            <person name="Mukherjee M."/>
            <person name="Okumura C.Y."/>
            <person name="Schneider R."/>
            <person name="Smith A.J."/>
            <person name="Vanacova S."/>
            <person name="Villalvazo M."/>
            <person name="Haas B.J."/>
            <person name="Pertea M."/>
            <person name="Feldblyum T.V."/>
            <person name="Utterback T.R."/>
            <person name="Shu C.L."/>
            <person name="Osoegawa K."/>
            <person name="de Jong P.J."/>
            <person name="Hrdy I."/>
            <person name="Horvathova L."/>
            <person name="Zubacova Z."/>
            <person name="Dolezal P."/>
            <person name="Malik S.B."/>
            <person name="Logsdon J.M. Jr."/>
            <person name="Henze K."/>
            <person name="Gupta A."/>
            <person name="Wang C.C."/>
            <person name="Dunne R.L."/>
            <person name="Upcroft J.A."/>
            <person name="Upcroft P."/>
            <person name="White O."/>
            <person name="Salzberg S.L."/>
            <person name="Tang P."/>
            <person name="Chiu C.-H."/>
            <person name="Lee Y.-S."/>
            <person name="Embley T.M."/>
            <person name="Coombs G.H."/>
            <person name="Mottram J.C."/>
            <person name="Tachezy J."/>
            <person name="Fraser-Liggett C.M."/>
            <person name="Johnson P.J."/>
        </authorList>
    </citation>
    <scope>NUCLEOTIDE SEQUENCE [LARGE SCALE GENOMIC DNA]</scope>
    <source>
        <strain evidence="1">G3</strain>
    </source>
</reference>
<sequence length="776" mass="88339">MIELPHVAGLKQIHPFETTPTSMMISSKNEVMFFYSGFQYFNVFSIEPFQEKIRFFTSTSMDSTCIDVRYMDATDSFTITQLNTNSKQYNILYVTNWRNGTKSAFLPKLPYVPANWEFMEPFANNLSAYLIGQFQSDVEPIVEISGNSTILCTSSTFLIWDFEDRPVFRCAVLMPRFDRRPLFCFQGNTIALSVSDRIFIIRLEQDSRNSNTTPFTPGTKCFELGERLDIDFGLTDEGANALFLVRSLPNKKYIAKTVFNICLPAELISVKALSEKSFVFLTKHPVIQTENPVILLTQRDDKFILEQFTEPCPCTSIDANRDFVVLSGESNVRFIPNPERNNEHFDEGIVTALDESRFFGLKCVCTNNDYCALLSCTNDKSDQKSDIRILKFDDPIAVGLAALKSPQLKDKKAAIRLMGAAAPEFARAALDIGNQLLAAKDRNVEAVRYLVTSFNVKDALSKEERSSVISSIKKLPSNSTARREFLRFAKFNPSEIDDEICKMLQEDSYSLFARKLMEAGKFDINVDERICPEAELYNAVSLSLKNQHEKAKNSLVKIAKSDNLKNLPDLILEQISKDIPPPIIVMMGRTDLECDSWSKDEIICSSKFYNDDLDFCINYVIEKDDSERWHYNEWPKKPLLCQWAGDIKSQFISGCAVHKEIHLSNEKYSWAVDAVNFAKKKQFGEGLKVISPNANKLNYIRMFAKTALDWTLVADQSNDQLIKEIALHEFILLSPRNEYSEALKKVSNSEISEIANKMREADNELLKALVILVDDK</sequence>
<proteinExistence type="predicted"/>
<keyword evidence="2" id="KW-1185">Reference proteome</keyword>
<evidence type="ECO:0000313" key="2">
    <source>
        <dbReference type="Proteomes" id="UP000001542"/>
    </source>
</evidence>
<dbReference type="VEuPathDB" id="TrichDB:TVAGG3_0594540"/>
<dbReference type="VEuPathDB" id="TrichDB:TVAG_029080"/>
<accession>A2F500</accession>
<gene>
    <name evidence="1" type="ORF">TVAG_029080</name>
</gene>